<accession>A0A644WFG0</accession>
<dbReference type="GO" id="GO:0055085">
    <property type="term" value="P:transmembrane transport"/>
    <property type="evidence" value="ECO:0007669"/>
    <property type="project" value="InterPro"/>
</dbReference>
<feature type="domain" description="Dicarboxylate carrier MatC N-terminal" evidence="8">
    <location>
        <begin position="3"/>
        <end position="148"/>
    </location>
</feature>
<protein>
    <recommendedName>
        <fullName evidence="10">Dicarboxylate carrier MatC N-terminal domain-containing protein</fullName>
    </recommendedName>
</protein>
<proteinExistence type="predicted"/>
<feature type="transmembrane region" description="Helical" evidence="6">
    <location>
        <begin position="54"/>
        <end position="75"/>
    </location>
</feature>
<evidence type="ECO:0000256" key="2">
    <source>
        <dbReference type="ARBA" id="ARBA00022448"/>
    </source>
</evidence>
<feature type="transmembrane region" description="Helical" evidence="6">
    <location>
        <begin position="95"/>
        <end position="126"/>
    </location>
</feature>
<comment type="subcellular location">
    <subcellularLocation>
        <location evidence="1">Membrane</location>
        <topology evidence="1">Multi-pass membrane protein</topology>
    </subcellularLocation>
</comment>
<feature type="transmembrane region" description="Helical" evidence="6">
    <location>
        <begin position="291"/>
        <end position="310"/>
    </location>
</feature>
<sequence>MLNIIVVAAIAVSIALGYKTKINTGFFAIVFAYFIGCFAMGMKTKDIISTWPVGIMFVILAVSLFYNFALVNGTLEKMARYLLYSCRNFPGLLPFALFFVATVLAALGAGFFTVLAFMAPVTLMICEEAKMDKMVGAAAINCGALAGGNFMTSGLGIVFIGLIKEAYAANTSVKAVDAFNATAVIFGASIIFSLIFIAGLRYIPKANRNIGEGVTFELPEPLNAKQRTNLNLMLLMLVTVLIFPILHIMLPKVAIITLINSKIDVGLVAILFSVIALFLDLAPQKEVIARIPWNTIIMICGVGMLIQVAIKAGTIKALAAWISTNVPIALVPVVFSMVAAFMSFFSSTTGVVCPALFPLIPSLSVSTGINPVLLFVCTVLGAQSSAISPFSSGGSLVLGGCATEEDRTKLFPRLMFVAIPCSIILAMVFNFVLSLIF</sequence>
<evidence type="ECO:0000259" key="8">
    <source>
        <dbReference type="Pfam" id="PF07158"/>
    </source>
</evidence>
<comment type="caution">
    <text evidence="9">The sequence shown here is derived from an EMBL/GenBank/DDBJ whole genome shotgun (WGS) entry which is preliminary data.</text>
</comment>
<dbReference type="EMBL" id="VSSQ01000854">
    <property type="protein sequence ID" value="MPM02228.1"/>
    <property type="molecule type" value="Genomic_DNA"/>
</dbReference>
<organism evidence="9">
    <name type="scientific">bioreactor metagenome</name>
    <dbReference type="NCBI Taxonomy" id="1076179"/>
    <lineage>
        <taxon>unclassified sequences</taxon>
        <taxon>metagenomes</taxon>
        <taxon>ecological metagenomes</taxon>
    </lineage>
</organism>
<evidence type="ECO:0000256" key="4">
    <source>
        <dbReference type="ARBA" id="ARBA00022989"/>
    </source>
</evidence>
<feature type="transmembrane region" description="Helical" evidence="6">
    <location>
        <begin position="25"/>
        <end position="42"/>
    </location>
</feature>
<feature type="domain" description="Citrate transporter-like" evidence="7">
    <location>
        <begin position="256"/>
        <end position="436"/>
    </location>
</feature>
<evidence type="ECO:0000259" key="7">
    <source>
        <dbReference type="Pfam" id="PF03600"/>
    </source>
</evidence>
<dbReference type="InterPro" id="IPR009827">
    <property type="entry name" value="MatC_N"/>
</dbReference>
<dbReference type="Pfam" id="PF07158">
    <property type="entry name" value="MatC_N"/>
    <property type="match status" value="1"/>
</dbReference>
<feature type="transmembrane region" description="Helical" evidence="6">
    <location>
        <begin position="410"/>
        <end position="436"/>
    </location>
</feature>
<evidence type="ECO:0000313" key="9">
    <source>
        <dbReference type="EMBL" id="MPM02228.1"/>
    </source>
</evidence>
<keyword evidence="3 6" id="KW-0812">Transmembrane</keyword>
<dbReference type="Pfam" id="PF03600">
    <property type="entry name" value="CitMHS"/>
    <property type="match status" value="1"/>
</dbReference>
<reference evidence="9" key="1">
    <citation type="submission" date="2019-08" db="EMBL/GenBank/DDBJ databases">
        <authorList>
            <person name="Kucharzyk K."/>
            <person name="Murdoch R.W."/>
            <person name="Higgins S."/>
            <person name="Loffler F."/>
        </authorList>
    </citation>
    <scope>NUCLEOTIDE SEQUENCE</scope>
</reference>
<evidence type="ECO:0000256" key="1">
    <source>
        <dbReference type="ARBA" id="ARBA00004141"/>
    </source>
</evidence>
<feature type="transmembrane region" description="Helical" evidence="6">
    <location>
        <begin position="138"/>
        <end position="163"/>
    </location>
</feature>
<feature type="transmembrane region" description="Helical" evidence="6">
    <location>
        <begin position="255"/>
        <end position="279"/>
    </location>
</feature>
<evidence type="ECO:0008006" key="10">
    <source>
        <dbReference type="Google" id="ProtNLM"/>
    </source>
</evidence>
<feature type="transmembrane region" description="Helical" evidence="6">
    <location>
        <begin position="183"/>
        <end position="203"/>
    </location>
</feature>
<gene>
    <name evidence="9" type="ORF">SDC9_48473</name>
</gene>
<evidence type="ECO:0000256" key="6">
    <source>
        <dbReference type="SAM" id="Phobius"/>
    </source>
</evidence>
<dbReference type="InterPro" id="IPR004680">
    <property type="entry name" value="Cit_transptr-like_dom"/>
</dbReference>
<feature type="transmembrane region" description="Helical" evidence="6">
    <location>
        <begin position="330"/>
        <end position="360"/>
    </location>
</feature>
<evidence type="ECO:0000256" key="5">
    <source>
        <dbReference type="ARBA" id="ARBA00023136"/>
    </source>
</evidence>
<dbReference type="AlphaFoldDB" id="A0A644WFG0"/>
<name>A0A644WFG0_9ZZZZ</name>
<evidence type="ECO:0000256" key="3">
    <source>
        <dbReference type="ARBA" id="ARBA00022692"/>
    </source>
</evidence>
<keyword evidence="5 6" id="KW-0472">Membrane</keyword>
<dbReference type="GO" id="GO:0016020">
    <property type="term" value="C:membrane"/>
    <property type="evidence" value="ECO:0007669"/>
    <property type="project" value="UniProtKB-SubCell"/>
</dbReference>
<feature type="transmembrane region" description="Helical" evidence="6">
    <location>
        <begin position="230"/>
        <end position="249"/>
    </location>
</feature>
<keyword evidence="4 6" id="KW-1133">Transmembrane helix</keyword>
<keyword evidence="2" id="KW-0813">Transport</keyword>